<dbReference type="SMART" id="SM00487">
    <property type="entry name" value="DEXDc"/>
    <property type="match status" value="4"/>
</dbReference>
<dbReference type="FunFam" id="2.60.40.150:FF:000133">
    <property type="entry name" value="Pre-mRNA splicing helicase, putative"/>
    <property type="match status" value="2"/>
</dbReference>
<dbReference type="Gene3D" id="1.10.10.10">
    <property type="entry name" value="Winged helix-like DNA-binding domain superfamily/Winged helix DNA-binding domain"/>
    <property type="match status" value="4"/>
</dbReference>
<dbReference type="FunFam" id="1.10.10.10:FF:000012">
    <property type="entry name" value="U5 small nuclear ribonucleoprotein helicase"/>
    <property type="match status" value="2"/>
</dbReference>
<feature type="compositionally biased region" description="Basic and acidic residues" evidence="14">
    <location>
        <begin position="2280"/>
        <end position="2301"/>
    </location>
</feature>
<feature type="domain" description="Helicase ATP-binding" evidence="15">
    <location>
        <begin position="2745"/>
        <end position="2927"/>
    </location>
</feature>
<dbReference type="GO" id="GO:0005524">
    <property type="term" value="F:ATP binding"/>
    <property type="evidence" value="ECO:0007669"/>
    <property type="project" value="UniProtKB-KW"/>
</dbReference>
<dbReference type="InterPro" id="IPR057842">
    <property type="entry name" value="WH_MER3"/>
</dbReference>
<accession>A0AAV7FWR4</accession>
<dbReference type="FunFam" id="1.10.3380.10:FF:000010">
    <property type="entry name" value="DExH-box ATP-dependent RNA helicase DExH12"/>
    <property type="match status" value="2"/>
</dbReference>
<dbReference type="PROSITE" id="PS51192">
    <property type="entry name" value="HELICASE_ATP_BIND_1"/>
    <property type="match status" value="4"/>
</dbReference>
<evidence type="ECO:0000256" key="4">
    <source>
        <dbReference type="ARBA" id="ARBA00022737"/>
    </source>
</evidence>
<feature type="domain" description="Helicase ATP-binding" evidence="15">
    <location>
        <begin position="3590"/>
        <end position="3767"/>
    </location>
</feature>
<feature type="compositionally biased region" description="Basic and acidic residues" evidence="14">
    <location>
        <begin position="2309"/>
        <end position="2320"/>
    </location>
</feature>
<evidence type="ECO:0000256" key="1">
    <source>
        <dbReference type="ARBA" id="ARBA00004123"/>
    </source>
</evidence>
<dbReference type="CDD" id="cd18021">
    <property type="entry name" value="DEXHc_Brr2_2"/>
    <property type="match status" value="2"/>
</dbReference>
<organism evidence="17 18">
    <name type="scientific">Dendrobium chrysotoxum</name>
    <name type="common">Orchid</name>
    <dbReference type="NCBI Taxonomy" id="161865"/>
    <lineage>
        <taxon>Eukaryota</taxon>
        <taxon>Viridiplantae</taxon>
        <taxon>Streptophyta</taxon>
        <taxon>Embryophyta</taxon>
        <taxon>Tracheophyta</taxon>
        <taxon>Spermatophyta</taxon>
        <taxon>Magnoliopsida</taxon>
        <taxon>Liliopsida</taxon>
        <taxon>Asparagales</taxon>
        <taxon>Orchidaceae</taxon>
        <taxon>Epidendroideae</taxon>
        <taxon>Malaxideae</taxon>
        <taxon>Dendrobiinae</taxon>
        <taxon>Dendrobium</taxon>
    </lineage>
</organism>
<dbReference type="Gene3D" id="2.60.40.150">
    <property type="entry name" value="C2 domain"/>
    <property type="match status" value="4"/>
</dbReference>
<dbReference type="FunFam" id="2.60.40.150:FF:000004">
    <property type="entry name" value="RNA helicase, activating signal cointegrator 1"/>
    <property type="match status" value="2"/>
</dbReference>
<dbReference type="FunFam" id="3.40.50.300:FF:000368">
    <property type="entry name" value="U5 small nuclear ribonucleoprotein 200 kDa helicase"/>
    <property type="match status" value="2"/>
</dbReference>
<dbReference type="InterPro" id="IPR001650">
    <property type="entry name" value="Helicase_C-like"/>
</dbReference>
<keyword evidence="10" id="KW-0539">Nucleus</keyword>
<dbReference type="GO" id="GO:0005681">
    <property type="term" value="C:spliceosomal complex"/>
    <property type="evidence" value="ECO:0007669"/>
    <property type="project" value="UniProtKB-KW"/>
</dbReference>
<dbReference type="Pfam" id="PF00271">
    <property type="entry name" value="Helicase_C"/>
    <property type="match status" value="2"/>
</dbReference>
<feature type="compositionally biased region" description="Basic and acidic residues" evidence="14">
    <location>
        <begin position="2261"/>
        <end position="2270"/>
    </location>
</feature>
<dbReference type="Gene3D" id="1.10.3380.10">
    <property type="entry name" value="Sec63 N-terminal domain-like domain"/>
    <property type="match status" value="4"/>
</dbReference>
<evidence type="ECO:0000256" key="13">
    <source>
        <dbReference type="SAM" id="Coils"/>
    </source>
</evidence>
<dbReference type="SUPFAM" id="SSF46785">
    <property type="entry name" value="Winged helix' DNA-binding domain"/>
    <property type="match status" value="4"/>
</dbReference>
<dbReference type="GO" id="GO:0016787">
    <property type="term" value="F:hydrolase activity"/>
    <property type="evidence" value="ECO:0007669"/>
    <property type="project" value="UniProtKB-KW"/>
</dbReference>
<comment type="function">
    <text evidence="12">RNA helicase that plays an essential role in pre-mRNA splicing as component of the U5 snRNP and U4/U6-U5 tri-snRNP complexes. Involved in spliceosome assembly, activation and disassembly.</text>
</comment>
<dbReference type="FunFam" id="1.10.150.20:FF:000004">
    <property type="entry name" value="U5 small nuclear ribonucleoprotein helicase"/>
    <property type="match status" value="2"/>
</dbReference>
<dbReference type="SUPFAM" id="SSF81296">
    <property type="entry name" value="E set domains"/>
    <property type="match status" value="2"/>
</dbReference>
<evidence type="ECO:0000256" key="3">
    <source>
        <dbReference type="ARBA" id="ARBA00022728"/>
    </source>
</evidence>
<dbReference type="FunFam" id="1.10.150.20:FF:000013">
    <property type="entry name" value="U5 small nuclear ribonucleoprotein kDa helicase"/>
    <property type="match status" value="2"/>
</dbReference>
<feature type="domain" description="Helicase ATP-binding" evidence="15">
    <location>
        <begin position="1403"/>
        <end position="1580"/>
    </location>
</feature>
<dbReference type="SUPFAM" id="SSF158702">
    <property type="entry name" value="Sec63 N-terminal domain-like"/>
    <property type="match status" value="4"/>
</dbReference>
<dbReference type="SUPFAM" id="SSF52540">
    <property type="entry name" value="P-loop containing nucleoside triphosphate hydrolases"/>
    <property type="match status" value="8"/>
</dbReference>
<feature type="region of interest" description="Disordered" evidence="14">
    <location>
        <begin position="68"/>
        <end position="148"/>
    </location>
</feature>
<dbReference type="InterPro" id="IPR041094">
    <property type="entry name" value="Brr2_helicase_PWI"/>
</dbReference>
<evidence type="ECO:0000256" key="9">
    <source>
        <dbReference type="ARBA" id="ARBA00022884"/>
    </source>
</evidence>
<dbReference type="EMBL" id="JAGFBR010000019">
    <property type="protein sequence ID" value="KAH0448269.1"/>
    <property type="molecule type" value="Genomic_DNA"/>
</dbReference>
<feature type="region of interest" description="Disordered" evidence="14">
    <location>
        <begin position="2258"/>
        <end position="2330"/>
    </location>
</feature>
<evidence type="ECO:0000256" key="2">
    <source>
        <dbReference type="ARBA" id="ARBA00012552"/>
    </source>
</evidence>
<feature type="region of interest" description="Disordered" evidence="14">
    <location>
        <begin position="1"/>
        <end position="29"/>
    </location>
</feature>
<dbReference type="CDD" id="cd18019">
    <property type="entry name" value="DEXHc_Brr2_1"/>
    <property type="match status" value="2"/>
</dbReference>
<dbReference type="InterPro" id="IPR050474">
    <property type="entry name" value="Hel308_SKI2-like"/>
</dbReference>
<dbReference type="EC" id="3.6.4.13" evidence="2"/>
<keyword evidence="6" id="KW-0378">Hydrolase</keyword>
<comment type="catalytic activity">
    <reaction evidence="11">
        <text>ATP + H2O = ADP + phosphate + H(+)</text>
        <dbReference type="Rhea" id="RHEA:13065"/>
        <dbReference type="ChEBI" id="CHEBI:15377"/>
        <dbReference type="ChEBI" id="CHEBI:15378"/>
        <dbReference type="ChEBI" id="CHEBI:30616"/>
        <dbReference type="ChEBI" id="CHEBI:43474"/>
        <dbReference type="ChEBI" id="CHEBI:456216"/>
        <dbReference type="EC" id="3.6.4.13"/>
    </reaction>
</comment>
<dbReference type="InterPro" id="IPR014756">
    <property type="entry name" value="Ig_E-set"/>
</dbReference>
<dbReference type="PANTHER" id="PTHR47961:SF4">
    <property type="entry name" value="ACTIVATING SIGNAL COINTEGRATOR 1 COMPLEX SUBUNIT 3"/>
    <property type="match status" value="1"/>
</dbReference>
<feature type="domain" description="Helicase C-terminal" evidence="16">
    <location>
        <begin position="3804"/>
        <end position="4009"/>
    </location>
</feature>
<feature type="compositionally biased region" description="Basic and acidic residues" evidence="14">
    <location>
        <begin position="74"/>
        <end position="83"/>
    </location>
</feature>
<feature type="coiled-coil region" evidence="13">
    <location>
        <begin position="2605"/>
        <end position="2636"/>
    </location>
</feature>
<evidence type="ECO:0000256" key="7">
    <source>
        <dbReference type="ARBA" id="ARBA00022806"/>
    </source>
</evidence>
<feature type="domain" description="Helicase ATP-binding" evidence="15">
    <location>
        <begin position="558"/>
        <end position="740"/>
    </location>
</feature>
<feature type="region of interest" description="Disordered" evidence="14">
    <location>
        <begin position="264"/>
        <end position="296"/>
    </location>
</feature>
<dbReference type="SMART" id="SM00490">
    <property type="entry name" value="HELICc"/>
    <property type="match status" value="4"/>
</dbReference>
<dbReference type="Gene3D" id="1.10.150.20">
    <property type="entry name" value="5' to 3' exonuclease, C-terminal subdomain"/>
    <property type="match status" value="4"/>
</dbReference>
<dbReference type="InterPro" id="IPR036388">
    <property type="entry name" value="WH-like_DNA-bd_sf"/>
</dbReference>
<keyword evidence="3" id="KW-0508">mRNA splicing</keyword>
<evidence type="ECO:0000256" key="5">
    <source>
        <dbReference type="ARBA" id="ARBA00022741"/>
    </source>
</evidence>
<dbReference type="InterPro" id="IPR027417">
    <property type="entry name" value="P-loop_NTPase"/>
</dbReference>
<dbReference type="Pfam" id="PF00270">
    <property type="entry name" value="DEAD"/>
    <property type="match status" value="4"/>
</dbReference>
<evidence type="ECO:0000256" key="10">
    <source>
        <dbReference type="ARBA" id="ARBA00023242"/>
    </source>
</evidence>
<dbReference type="InterPro" id="IPR004179">
    <property type="entry name" value="Sec63-dom"/>
</dbReference>
<dbReference type="InterPro" id="IPR003593">
    <property type="entry name" value="AAA+_ATPase"/>
</dbReference>
<evidence type="ECO:0000313" key="18">
    <source>
        <dbReference type="Proteomes" id="UP000775213"/>
    </source>
</evidence>
<dbReference type="Pfam" id="PF21188">
    <property type="entry name" value="BRR2_plug"/>
    <property type="match status" value="2"/>
</dbReference>
<feature type="compositionally biased region" description="Acidic residues" evidence="14">
    <location>
        <begin position="264"/>
        <end position="288"/>
    </location>
</feature>
<dbReference type="SMART" id="SM00382">
    <property type="entry name" value="AAA"/>
    <property type="match status" value="4"/>
</dbReference>
<keyword evidence="3" id="KW-0747">Spliceosome</keyword>
<feature type="domain" description="Helicase C-terminal" evidence="16">
    <location>
        <begin position="2962"/>
        <end position="3159"/>
    </location>
</feature>
<dbReference type="Pfam" id="PF18149">
    <property type="entry name" value="Helicase_PWI"/>
    <property type="match status" value="2"/>
</dbReference>
<evidence type="ECO:0000259" key="16">
    <source>
        <dbReference type="PROSITE" id="PS51194"/>
    </source>
</evidence>
<gene>
    <name evidence="17" type="ORF">IEQ34_022069</name>
</gene>
<dbReference type="Pfam" id="PF02889">
    <property type="entry name" value="Sec63"/>
    <property type="match status" value="4"/>
</dbReference>
<evidence type="ECO:0000256" key="12">
    <source>
        <dbReference type="ARBA" id="ARBA00055371"/>
    </source>
</evidence>
<dbReference type="PANTHER" id="PTHR47961">
    <property type="entry name" value="DNA POLYMERASE THETA, PUTATIVE (AFU_ORTHOLOGUE AFUA_1G05260)-RELATED"/>
    <property type="match status" value="1"/>
</dbReference>
<dbReference type="Pfam" id="PF23445">
    <property type="entry name" value="WHD_SNRNP200"/>
    <property type="match status" value="4"/>
</dbReference>
<dbReference type="InterPro" id="IPR011545">
    <property type="entry name" value="DEAD/DEAH_box_helicase_dom"/>
</dbReference>
<feature type="compositionally biased region" description="Basic and acidic residues" evidence="14">
    <location>
        <begin position="93"/>
        <end position="114"/>
    </location>
</feature>
<feature type="compositionally biased region" description="Acidic residues" evidence="14">
    <location>
        <begin position="2451"/>
        <end position="2475"/>
    </location>
</feature>
<dbReference type="FunFam" id="1.10.3380.10:FF:000001">
    <property type="entry name" value="U5 small nuclear ribonucleoprotein helicase"/>
    <property type="match status" value="2"/>
</dbReference>
<dbReference type="CDD" id="cd18795">
    <property type="entry name" value="SF2_C_Ski2"/>
    <property type="match status" value="4"/>
</dbReference>
<evidence type="ECO:0000256" key="6">
    <source>
        <dbReference type="ARBA" id="ARBA00022801"/>
    </source>
</evidence>
<dbReference type="PROSITE" id="PS51194">
    <property type="entry name" value="HELICASE_CTER"/>
    <property type="match status" value="3"/>
</dbReference>
<dbReference type="InterPro" id="IPR048863">
    <property type="entry name" value="BRR2_plug"/>
</dbReference>
<proteinExistence type="predicted"/>
<dbReference type="GO" id="GO:0003724">
    <property type="term" value="F:RNA helicase activity"/>
    <property type="evidence" value="ECO:0007669"/>
    <property type="project" value="UniProtKB-EC"/>
</dbReference>
<dbReference type="SMART" id="SM00973">
    <property type="entry name" value="Sec63"/>
    <property type="match status" value="4"/>
</dbReference>
<protein>
    <recommendedName>
        <fullName evidence="2">RNA helicase</fullName>
        <ecNumber evidence="2">3.6.4.13</ecNumber>
    </recommendedName>
</protein>
<feature type="domain" description="Helicase C-terminal" evidence="16">
    <location>
        <begin position="784"/>
        <end position="968"/>
    </location>
</feature>
<evidence type="ECO:0000259" key="15">
    <source>
        <dbReference type="PROSITE" id="PS51192"/>
    </source>
</evidence>
<evidence type="ECO:0000256" key="8">
    <source>
        <dbReference type="ARBA" id="ARBA00022840"/>
    </source>
</evidence>
<sequence length="4394" mass="500563">MPRNDSRTAFCRNPAVGQWPPGRELSASTAPTTINISDGIRVTDYWQGGGAEAHARFKQYEYRANSSLVLTTDSRPRDTHEPTGEPESLWGKIDPKSFGDRAYRGKPPELEEKIKKSKKKKEREPGPDQEQRKDSKRRRTQEETVLSLADEGVYQPKTKETRAAYEALLSIIQQQFGGQPQDVLTGAADEVLAVLKNDKIKNPEKKKDIERLLNPFSSQTFDQLVSIARLITDYQDGPETAGQLAANGNDGALDDDIGVAVEFEEDEEEESDYDQIQEESEEDDDGQESNDMGAMQMGGIDDEEMEETNEGRTLNVQDIDAYWLQRKISQAFENIDPQQSQKIAEDVLKILAEGDDRDVENRLVTLLEYDKFDLIKLLLRNRLKIVWCTRLARAEDQEQRRKIEEEMMNFGPSLTSILEKLHATRASAKERQKNLERSIRDEARRLKDDRVVGDDKDQRFMEREADNSWLKGQRQLLDLETLAFQKGGLLMANKKCELPPGSYRTPHKGYEEVHVPALKPKPLASGEKLVKISEMPDYARPAFEGMKQLNRVQSKVYETALFTPENLLLCAPTGAGKTNVAMLTILHEIALHWKDGQVDTTEFKIVYVAPMKALVAEVVGNLSNRLQSYNIIVRELSGDQSLTRQQIEETQIIVTTPEKWDIVTRKSGDRTYTQLVKLLIIDEIHLLHDNRGPVLESIVARTVRQIETTKDLIRLVGLSATLPNYEDVALFLRVNPLRGLFYFDNSYRPCPLAQQYIGISVRKPLQRFQLMNEICYEKVLAAAGKHQVLIFVHSRKETVKTARAIRDTALANDTLSRFLKDDSASREILQSQTELVKSNDVKDLLPYGFAIHHAGMIRVDRDIVEELFADGHVQVLVSTATLAWGVNLPAHTVIIKGTQVYNPDQGTWTELSPLDVMQMLGRAGRPQFDSYGEGIILTGHSELQYYLSLMNQQLPIESQFVSKLADQLNAEIVLGTVQNAREACTWIGYTYLYIRMLRNPTLYGLPADILERDKTLEERRADLIHSAASILDKNNLVKYDRKSGYFQVTDLGRIASYYYITHGTISTYNEYLKPTMGDIELCRLFSLSEEFKYVTVRQDEKMELAKLLDRVPIPVKESLEEPSAKINVLLQAYISQLKLEGLSLASDMVFIRQSAGRLLRALFEIVLKRGWAQLAEKALNLCKMVDKRMWNVQTPLRQFLGIPNEILMKLEKKDLSWERYYDLSTQQLGELIRFPKMGKPLYTCIHQLPKVNLAAHVQPITRTILGFELTVTPDFQWDDKIHGYVEPFWVIVEDNDGEYILHHEYFILKKQYVEEDHTLSFTVPIYEPLPPQYFIRVVSDRWLGSETVLPVCFRHLILPEKYSPPTELLDLQPLPVTALRNPSYEALYDTFKHFNPIQTQVFTVLYNTDDNVLVAAPTGSGKTICAEFAILRNHQKLPESEMRVVYIGAIEALAKERYRDWEEKFGKHLGISVVELTGETATDLKLLEKGRIIISTPEKWDALSRRWKQRKHIQQVSLFIVDELHLIGGSVGPVLEIVVSRMRRIASHTGSNIRIVALSASLANAKDLGEWIGATSHGLFNFPPGVRPVPLEIHIQGVDIANFEARMQAMSKPTYTAIVQHAKNGKPALVFVPTRKHARLTALDLCAYSGAESTENPSFLLGTKDEMETFISGVKEETLKETLPMGVGYLHEGLCDLDQEVVKQLFFSRRIQVCVASSSMCWGMSLPAHLVVVMGTQYYDGRENAHTDYPITDLLQMMGHASRPLIDSSGKCVILCHAPRKEYYKKFLYEAFPVESHLHHFLHDHMNAEVVVGVVENKQDAVDYLTWTFMYRRLTKNPNYYNLQGVSHRHLSDHLSDHIENTLNDLESSKCIIIEEDMYLKPSNLGLIASYYYISYTTIERFSSSLSPKTKMKGLLDILASASEYAQLPIRPGEEDLIRKLIHHQRFSFENPKCTDPHVKANALLQAHFSRHTVVGNLAADQREVLLSAHRLLQAMVDVISSNGWLTLALLAMEMCQMITQGMWERDSMLLQLPHFTKELAKRCQENPDRSIETVFDLVEMEDDERRDLLQMSDAQMLDIARFCNRFPNIDMAYEVLDADDILPGEDATLLVTLERDLEGRMEVGSVDAPRYPKPKEEGWWLVVGDSSNNQLLAIKRVALQRRAKVKLVFAVPKDVGKKSFTIYFMCDSYLGCDQEYNFTVDVKESRKLDQEISEPSYIAIKDNKVFEELVCVVGGGAEAHARFKQYEYRANSSLVLTTDSRPRDTHEPTGEPESLWGKIDPKSFGDRAYRGKPPELEEKIKKSKKKKEREPGLDQEQRKDSKRRRTQEETVLSLVDEGVYQPKTKETRAAYEALLSIIQQQFGGQPQDVLTGAADEVLAVLKNDKIKNPEKKKDIERLLNPFSSQTFDQLVSIARLITDYQDGPETAGQLAANGNDGALDDDIGVAVEFEEDEEEESDYDQIQEESEEHDDGQESNDMGAMQMGGVDDDKMEETNECRTLNVQDIDVYWLQRKISLAFENIDPQQSQKIAEDVLKILVEGDDRDVENQLVTLLEYDKFDLIKLLLRNRLKIVWCTRLARAEDQEQRRKIEEEMMNFGPSLTSILEKLHATRASAKERQKNLERSIRDEARRLKDDRVVGDDRDQRFMEREADNSWLKGQQQLLDLETLAFQKGGLLMANKKCELPPGSYRTPHKGCEEVHVPALKPKPLASGEKLVKISEMPDYARPAFKGMKQLNRVQSKVYETALFTPENLLLCAPTGAGKTNVAMLTILHEIALHWKDGQVDTTEFKIVYVAPMKALVAEVVRNLSNRLQSYNIIVRELSGDQSLTSQQIEETQIIVTTPEKWDIVTRKSGDRTCTQLVKLLIIDEIHLLHDNRGPVLESIVARTVRKIETTKDLIRLVGLSATLPNYEDVALFLRVNPLRGLFYFDNSYRPCPLAQQYIGISVRKPLQRFQLMNEICYEKVLAAAGKHQVLIFVHSRKETVKTARAIRDIALANDALSRFLKDDSASREILQSDTELVKSNDLKDLLPYGFAIHHAGMIRVDRDIVERLFRCGHVQVLVSTATLAWGVNLPAHTVIIKGTQVYNPEQGAWTELTHLDVMQMLGRAGRPQFDSHGEGVILTGHGELQYYLSLMNQQLPIESQFISKLADQLNAEIVLGTIHNAREACSWIGYTYLYVRMLRNPTLYGLPADILDRDKTLEEQRADLIHSAASILDKNNLVKYDRKSGYFQVTDLGRIASYYYITHGTISTYNEYLKPTMGDIELCRLFSLSEEFKYVTVRQDEKMELAKLLDRVPIPVKESLEEPSAKINVLLQAYISQLKLEGLSLASDMVFIRQSAGRLLRALFEIILKRGWAQLAEKALNLCKMVDKRMWNVQTPLRQFHGIPNEILRKLEKKDLSWERYYDISTQQLGELIRFPKMGKPLYTCIHQLPKVNLAAHVQPITRTMLCFELTVTPDFQWDDKVHGYVEPFWVIVEDSEGEYILHHEYFILKKQYVEEDHTLSFTVPIYEPLPPQYFIRVVSDRWLGSETVLPVCFRHLILPEKYSPPTELLDLQPLPVTALRNPSYEVLYDTFKHFNPIQTQVFTVLYNTDDNVLVAAPTGSGKTICAEFAILRNHQKLPESGMRVVYIGAIEALAKERYRDWEEKFGKHLGISVVELTGETATDLKLLEKGRIIISTTEKWDALSRRWKQRKHIQQVSLFIVNELHLIGGSVGPVLEIVVSRMRRIASHTGSNIRIVALSTSVANAMDLGEWVGATSHGLFNFPPGVRPVPLEIHIQGVDIANFEARMQAMSKPTYTAIVQHAKNGKPALVFVPTRKHARLTALDLCAYSGAESTENPSFLLGTKDEMETFISGVKEETLKETLPMGVGYLHEGLCDPDQEVVKQLFFSQRIQVCVASSSMCWGMSLPAQLVVVMGTQYYDGRENAHTDYPIADLLQMMGHASRPLIDSSGKCVILCHATRKEYYKKFLYEAFPVESHLHHFLHDHMNAEVVVGVVENKQDAVDYLTWTFMYRRLTKNPNYYNLQGVSHRHLSDHLSDHIENTLNDLESSKCIIIEEDMYLKPSNLGLIASYYYISYTTIERFSSSLSPKTEMKGLLDILASASEYAQLPIRPGEEDLIRKLVHHQRFSFENPKCTDPHVKANALLQAHFSRHTVVGNLAADQREVLLSAHRLLQAMVDVISSNGWLALALLAMEMCQMITQGMWERDSMLLQLPHFTKELAKRCQENPDRSIKTVFDLVEMVVDERRDLLQMLDAQMLGIARFCNRFPNIDLTYEVLDADDILLGEDATLQVTLERDLEGGMEVGSVDAPRYPKPKEEGWWLVVGDSSNNQLLAVKRVALQRSAMVKLVFAVPKDVGKKSFTIYFMCDSYLGCDQEYNFTVDIKESR</sequence>
<dbReference type="InterPro" id="IPR014001">
    <property type="entry name" value="Helicase_ATP-bd"/>
</dbReference>
<evidence type="ECO:0000256" key="11">
    <source>
        <dbReference type="ARBA" id="ARBA00047984"/>
    </source>
</evidence>
<keyword evidence="7" id="KW-0347">Helicase</keyword>
<dbReference type="GO" id="GO:0005682">
    <property type="term" value="C:U5 snRNP"/>
    <property type="evidence" value="ECO:0007669"/>
    <property type="project" value="UniProtKB-ARBA"/>
</dbReference>
<dbReference type="FunFam" id="3.40.50.300:FF:000254">
    <property type="entry name" value="U5 small nuclear ribonucleoprotein helicase"/>
    <property type="match status" value="2"/>
</dbReference>
<keyword evidence="3" id="KW-0507">mRNA processing</keyword>
<evidence type="ECO:0000313" key="17">
    <source>
        <dbReference type="EMBL" id="KAH0448269.1"/>
    </source>
</evidence>
<dbReference type="GO" id="GO:0003723">
    <property type="term" value="F:RNA binding"/>
    <property type="evidence" value="ECO:0007669"/>
    <property type="project" value="UniProtKB-KW"/>
</dbReference>
<keyword evidence="5" id="KW-0547">Nucleotide-binding</keyword>
<feature type="coiled-coil region" evidence="13">
    <location>
        <begin position="418"/>
        <end position="449"/>
    </location>
</feature>
<dbReference type="FunFam" id="3.40.50.300:FF:000102">
    <property type="entry name" value="RNA helicase, activating signal cointegrator 1"/>
    <property type="match status" value="2"/>
</dbReference>
<evidence type="ECO:0000256" key="14">
    <source>
        <dbReference type="SAM" id="MobiDB-lite"/>
    </source>
</evidence>
<comment type="caution">
    <text evidence="17">The sequence shown here is derived from an EMBL/GenBank/DDBJ whole genome shotgun (WGS) entry which is preliminary data.</text>
</comment>
<feature type="compositionally biased region" description="Basic and acidic residues" evidence="14">
    <location>
        <begin position="122"/>
        <end position="133"/>
    </location>
</feature>
<keyword evidence="18" id="KW-1185">Reference proteome</keyword>
<dbReference type="Gene3D" id="3.40.50.300">
    <property type="entry name" value="P-loop containing nucleotide triphosphate hydrolases"/>
    <property type="match status" value="8"/>
</dbReference>
<dbReference type="InterPro" id="IPR035892">
    <property type="entry name" value="C2_domain_sf"/>
</dbReference>
<dbReference type="FunFam" id="1.10.10.10:FF:000024">
    <property type="entry name" value="U5 small nuclear ribonucleoprotein helicase"/>
    <property type="match status" value="2"/>
</dbReference>
<keyword evidence="4" id="KW-0677">Repeat</keyword>
<dbReference type="InterPro" id="IPR036390">
    <property type="entry name" value="WH_DNA-bd_sf"/>
</dbReference>
<keyword evidence="9" id="KW-0694">RNA-binding</keyword>
<feature type="region of interest" description="Disordered" evidence="14">
    <location>
        <begin position="2451"/>
        <end position="2486"/>
    </location>
</feature>
<keyword evidence="8" id="KW-0067">ATP-binding</keyword>
<dbReference type="GO" id="GO:0000393">
    <property type="term" value="P:spliceosomal conformational changes to generate catalytic conformation"/>
    <property type="evidence" value="ECO:0007669"/>
    <property type="project" value="UniProtKB-ARBA"/>
</dbReference>
<dbReference type="FunFam" id="3.40.50.300:FF:000062">
    <property type="entry name" value="U5 small nuclear ribonucleoprotein helicase"/>
    <property type="match status" value="2"/>
</dbReference>
<keyword evidence="13" id="KW-0175">Coiled coil</keyword>
<comment type="subcellular location">
    <subcellularLocation>
        <location evidence="1">Nucleus</location>
    </subcellularLocation>
</comment>
<dbReference type="Proteomes" id="UP000775213">
    <property type="component" value="Unassembled WGS sequence"/>
</dbReference>
<reference evidence="17 18" key="1">
    <citation type="journal article" date="2021" name="Hortic Res">
        <title>Chromosome-scale assembly of the Dendrobium chrysotoxum genome enhances the understanding of orchid evolution.</title>
        <authorList>
            <person name="Zhang Y."/>
            <person name="Zhang G.Q."/>
            <person name="Zhang D."/>
            <person name="Liu X.D."/>
            <person name="Xu X.Y."/>
            <person name="Sun W.H."/>
            <person name="Yu X."/>
            <person name="Zhu X."/>
            <person name="Wang Z.W."/>
            <person name="Zhao X."/>
            <person name="Zhong W.Y."/>
            <person name="Chen H."/>
            <person name="Yin W.L."/>
            <person name="Huang T."/>
            <person name="Niu S.C."/>
            <person name="Liu Z.J."/>
        </authorList>
    </citation>
    <scope>NUCLEOTIDE SEQUENCE [LARGE SCALE GENOMIC DNA]</scope>
    <source>
        <strain evidence="17">Lindl</strain>
    </source>
</reference>
<name>A0AAV7FWR4_DENCH</name>